<accession>A0A8S1PY65</accession>
<evidence type="ECO:0000256" key="2">
    <source>
        <dbReference type="ARBA" id="ARBA00022803"/>
    </source>
</evidence>
<gene>
    <name evidence="4" type="ORF">PPRIM_AZ9-3.1.T1330166</name>
</gene>
<reference evidence="4" key="1">
    <citation type="submission" date="2021-01" db="EMBL/GenBank/DDBJ databases">
        <authorList>
            <consortium name="Genoscope - CEA"/>
            <person name="William W."/>
        </authorList>
    </citation>
    <scope>NUCLEOTIDE SEQUENCE</scope>
</reference>
<dbReference type="InterPro" id="IPR019734">
    <property type="entry name" value="TPR_rpt"/>
</dbReference>
<dbReference type="PANTHER" id="PTHR44943:SF4">
    <property type="entry name" value="TPR REPEAT-CONTAINING PROTEIN MJ0798"/>
    <property type="match status" value="1"/>
</dbReference>
<feature type="repeat" description="TPR" evidence="3">
    <location>
        <begin position="165"/>
        <end position="198"/>
    </location>
</feature>
<dbReference type="Pfam" id="PF00515">
    <property type="entry name" value="TPR_1"/>
    <property type="match status" value="1"/>
</dbReference>
<dbReference type="PANTHER" id="PTHR44943">
    <property type="entry name" value="CELLULOSE SYNTHASE OPERON PROTEIN C"/>
    <property type="match status" value="1"/>
</dbReference>
<keyword evidence="1" id="KW-0677">Repeat</keyword>
<protein>
    <recommendedName>
        <fullName evidence="6">Tetratricopeptide repeat protein</fullName>
    </recommendedName>
</protein>
<dbReference type="EMBL" id="CAJJDM010000136">
    <property type="protein sequence ID" value="CAD8107433.1"/>
    <property type="molecule type" value="Genomic_DNA"/>
</dbReference>
<dbReference type="PROSITE" id="PS50005">
    <property type="entry name" value="TPR"/>
    <property type="match status" value="3"/>
</dbReference>
<organism evidence="4 5">
    <name type="scientific">Paramecium primaurelia</name>
    <dbReference type="NCBI Taxonomy" id="5886"/>
    <lineage>
        <taxon>Eukaryota</taxon>
        <taxon>Sar</taxon>
        <taxon>Alveolata</taxon>
        <taxon>Ciliophora</taxon>
        <taxon>Intramacronucleata</taxon>
        <taxon>Oligohymenophorea</taxon>
        <taxon>Peniculida</taxon>
        <taxon>Parameciidae</taxon>
        <taxon>Paramecium</taxon>
    </lineage>
</organism>
<evidence type="ECO:0008006" key="6">
    <source>
        <dbReference type="Google" id="ProtNLM"/>
    </source>
</evidence>
<evidence type="ECO:0000313" key="4">
    <source>
        <dbReference type="EMBL" id="CAD8107433.1"/>
    </source>
</evidence>
<evidence type="ECO:0000313" key="5">
    <source>
        <dbReference type="Proteomes" id="UP000688137"/>
    </source>
</evidence>
<keyword evidence="5" id="KW-1185">Reference proteome</keyword>
<dbReference type="SMART" id="SM00028">
    <property type="entry name" value="TPR"/>
    <property type="match status" value="8"/>
</dbReference>
<comment type="caution">
    <text evidence="4">The sequence shown here is derived from an EMBL/GenBank/DDBJ whole genome shotgun (WGS) entry which is preliminary data.</text>
</comment>
<dbReference type="InterPro" id="IPR051685">
    <property type="entry name" value="Ycf3/AcsC/BcsC/TPR_MFPF"/>
</dbReference>
<dbReference type="AlphaFoldDB" id="A0A8S1PY65"/>
<proteinExistence type="predicted"/>
<name>A0A8S1PY65_PARPR</name>
<dbReference type="Pfam" id="PF13181">
    <property type="entry name" value="TPR_8"/>
    <property type="match status" value="4"/>
</dbReference>
<feature type="repeat" description="TPR" evidence="3">
    <location>
        <begin position="267"/>
        <end position="300"/>
    </location>
</feature>
<evidence type="ECO:0000256" key="1">
    <source>
        <dbReference type="ARBA" id="ARBA00022737"/>
    </source>
</evidence>
<feature type="repeat" description="TPR" evidence="3">
    <location>
        <begin position="369"/>
        <end position="402"/>
    </location>
</feature>
<dbReference type="Proteomes" id="UP000688137">
    <property type="component" value="Unassembled WGS sequence"/>
</dbReference>
<sequence length="456" mass="53668">MNQFFCQYEWHLGEKIIGYCINSQCKNKSSYCYFCLQHYHRGHQNDCIDINTINQIIQQQINDRKDFIQKIQNKFSQIEKIIQTIKNQSDLEIDNLIKMETFLKTNAHNDFRNNIHIIKQCHNSNQQIKDWEFLHNLDLVEQTIKNASNNREKHYQQLDVNIIIAKRFYKNGQSLSNKNQYHNALEQFNQATLFDPNNDEYHLAKSNQLLNLQQYEQAIQCCQDTIKLNPQSYLAHCNSGFALNRMNSQEQARIFLEKAIQINPKEVQAYIIKGEMLFNQQSYKEALQCFETVIRISPNAYPAYKFQANILNKLKKFTEAFNVSLKALQINVNDLEAYLLLTFALNQLKDFERTIQYCDDAIQNQLKSEILYNNKGYALLNLKQYGKAIENFDQALLINPNYALSISNKGDALSGLKQYQQALLNYQKAYQISKDPNHLVKQLQLKLQIQQREQQQ</sequence>
<keyword evidence="2 3" id="KW-0802">TPR repeat</keyword>
<evidence type="ECO:0000256" key="3">
    <source>
        <dbReference type="PROSITE-ProRule" id="PRU00339"/>
    </source>
</evidence>